<reference evidence="1 2" key="1">
    <citation type="submission" date="2023-02" db="EMBL/GenBank/DDBJ databases">
        <title>Dictyobacter halimunensis sp. nov., a new member of the class Ktedonobacteria from forest soil in a geothermal area.</title>
        <authorList>
            <person name="Rachmania M.K."/>
            <person name="Ningsih F."/>
            <person name="Sakai Y."/>
            <person name="Yabe S."/>
            <person name="Yokota A."/>
            <person name="Sjamsuridzal W."/>
        </authorList>
    </citation>
    <scope>NUCLEOTIDE SEQUENCE [LARGE SCALE GENOMIC DNA]</scope>
    <source>
        <strain evidence="1 2">S3.2.2.5</strain>
    </source>
</reference>
<name>A0ABQ6FIP8_9CHLR</name>
<accession>A0ABQ6FIP8</accession>
<dbReference type="RefSeq" id="WP_338247118.1">
    <property type="nucleotide sequence ID" value="NZ_BSRI01000001.1"/>
</dbReference>
<organism evidence="1 2">
    <name type="scientific">Dictyobacter halimunensis</name>
    <dbReference type="NCBI Taxonomy" id="3026934"/>
    <lineage>
        <taxon>Bacteria</taxon>
        <taxon>Bacillati</taxon>
        <taxon>Chloroflexota</taxon>
        <taxon>Ktedonobacteria</taxon>
        <taxon>Ktedonobacterales</taxon>
        <taxon>Dictyobacteraceae</taxon>
        <taxon>Dictyobacter</taxon>
    </lineage>
</organism>
<dbReference type="Proteomes" id="UP001344906">
    <property type="component" value="Unassembled WGS sequence"/>
</dbReference>
<proteinExistence type="predicted"/>
<keyword evidence="2" id="KW-1185">Reference proteome</keyword>
<evidence type="ECO:0000313" key="2">
    <source>
        <dbReference type="Proteomes" id="UP001344906"/>
    </source>
</evidence>
<gene>
    <name evidence="1" type="ORF">KDH_03240</name>
</gene>
<evidence type="ECO:0000313" key="1">
    <source>
        <dbReference type="EMBL" id="GLV53470.1"/>
    </source>
</evidence>
<dbReference type="EMBL" id="BSRI01000001">
    <property type="protein sequence ID" value="GLV53470.1"/>
    <property type="molecule type" value="Genomic_DNA"/>
</dbReference>
<comment type="caution">
    <text evidence="1">The sequence shown here is derived from an EMBL/GenBank/DDBJ whole genome shotgun (WGS) entry which is preliminary data.</text>
</comment>
<sequence length="178" mass="19271">MLPNVVDNGVSIMAEVVGKRYILRLGSHTNNSLVKESGLPMLCTSSSSSVPSAQDFVQFTLIPPQNVVQIAASTLRAQLNDSTILLRSEPENAAEPLILPISNTHSLSLSNHGWESIALSLQQAQGQVEISTTIQEQMLLVSYDRLSASGELYPTRMMIRGGVVLLQTSDSPDHQESN</sequence>
<protein>
    <submittedName>
        <fullName evidence="1">Uncharacterized protein</fullName>
    </submittedName>
</protein>